<gene>
    <name evidence="3" type="ORF">CSW08_16615</name>
</gene>
<feature type="domain" description="NAD-dependent epimerase/dehydratase" evidence="2">
    <location>
        <begin position="91"/>
        <end position="216"/>
    </location>
</feature>
<proteinExistence type="inferred from homology"/>
<protein>
    <submittedName>
        <fullName evidence="3">NAD-dependent dehydratase</fullName>
    </submittedName>
</protein>
<dbReference type="Pfam" id="PF01370">
    <property type="entry name" value="Epimerase"/>
    <property type="match status" value="1"/>
</dbReference>
<comment type="similarity">
    <text evidence="1">Belongs to the NAD(P)-dependent epimerase/dehydratase family.</text>
</comment>
<dbReference type="PROSITE" id="PS51257">
    <property type="entry name" value="PROKAR_LIPOPROTEIN"/>
    <property type="match status" value="1"/>
</dbReference>
<evidence type="ECO:0000256" key="1">
    <source>
        <dbReference type="ARBA" id="ARBA00007637"/>
    </source>
</evidence>
<sequence length="327" mass="37112">MKVLFIGGTGNISSACSELAISRCIDLYHLNRGKTSEIRPIEGVKTIIADIRNVEQTKKAIENHHFDAVVDWIAFEPEHIQNDIGLFSGKTNQFIFISSASIYQTPPEKLPVTEDTILDNPFWEYSRNKIACENLLRDAYKKNGFPYTIVRPSHTYDKTSIPITGGYTTLHRMKQGLPVIVHGDGTSIWTLTHHKDFAVGLVGLLGKPNSINEAYHITNDEWIPWNQIYKLFAKALNVEPKLVHVPSKIIATYNKDIGDGLLGDKAHSMIFDNTKIKNTVPDFNATIPFSEGVKEIVSWYEADASRQKYDKDFNDLTERILQDYKWL</sequence>
<evidence type="ECO:0000313" key="4">
    <source>
        <dbReference type="Proteomes" id="UP000233435"/>
    </source>
</evidence>
<accession>A0A2N3HF68</accession>
<dbReference type="Proteomes" id="UP000233435">
    <property type="component" value="Unassembled WGS sequence"/>
</dbReference>
<dbReference type="RefSeq" id="WP_106661047.1">
    <property type="nucleotide sequence ID" value="NZ_PJEO01000056.1"/>
</dbReference>
<dbReference type="PANTHER" id="PTHR43000">
    <property type="entry name" value="DTDP-D-GLUCOSE 4,6-DEHYDRATASE-RELATED"/>
    <property type="match status" value="1"/>
</dbReference>
<dbReference type="Gene3D" id="3.40.50.720">
    <property type="entry name" value="NAD(P)-binding Rossmann-like Domain"/>
    <property type="match status" value="1"/>
</dbReference>
<dbReference type="OrthoDB" id="9776016at2"/>
<comment type="caution">
    <text evidence="3">The sequence shown here is derived from an EMBL/GenBank/DDBJ whole genome shotgun (WGS) entry which is preliminary data.</text>
</comment>
<dbReference type="EMBL" id="PJEO01000056">
    <property type="protein sequence ID" value="PKQ43630.1"/>
    <property type="molecule type" value="Genomic_DNA"/>
</dbReference>
<dbReference type="SUPFAM" id="SSF51735">
    <property type="entry name" value="NAD(P)-binding Rossmann-fold domains"/>
    <property type="match status" value="1"/>
</dbReference>
<evidence type="ECO:0000313" key="3">
    <source>
        <dbReference type="EMBL" id="PKQ43630.1"/>
    </source>
</evidence>
<dbReference type="InterPro" id="IPR001509">
    <property type="entry name" value="Epimerase_deHydtase"/>
</dbReference>
<evidence type="ECO:0000259" key="2">
    <source>
        <dbReference type="Pfam" id="PF01370"/>
    </source>
</evidence>
<organism evidence="3 4">
    <name type="scientific">Confluentibacter flavum</name>
    <dbReference type="NCBI Taxonomy" id="1909700"/>
    <lineage>
        <taxon>Bacteria</taxon>
        <taxon>Pseudomonadati</taxon>
        <taxon>Bacteroidota</taxon>
        <taxon>Flavobacteriia</taxon>
        <taxon>Flavobacteriales</taxon>
        <taxon>Flavobacteriaceae</taxon>
        <taxon>Confluentibacter</taxon>
    </lineage>
</organism>
<name>A0A2N3HF68_9FLAO</name>
<dbReference type="AlphaFoldDB" id="A0A2N3HF68"/>
<keyword evidence="4" id="KW-1185">Reference proteome</keyword>
<dbReference type="InterPro" id="IPR036291">
    <property type="entry name" value="NAD(P)-bd_dom_sf"/>
</dbReference>
<reference evidence="3 4" key="1">
    <citation type="submission" date="2017-12" db="EMBL/GenBank/DDBJ databases">
        <title>Confluentibacter flavum sp. nov., isolated from the saline lake.</title>
        <authorList>
            <person name="Yu L."/>
        </authorList>
    </citation>
    <scope>NUCLEOTIDE SEQUENCE [LARGE SCALE GENOMIC DNA]</scope>
    <source>
        <strain evidence="3 4">3B</strain>
    </source>
</reference>